<proteinExistence type="predicted"/>
<organism evidence="1 2">
    <name type="scientific">Albidovulum inexpectatum</name>
    <dbReference type="NCBI Taxonomy" id="196587"/>
    <lineage>
        <taxon>Bacteria</taxon>
        <taxon>Pseudomonadati</taxon>
        <taxon>Pseudomonadota</taxon>
        <taxon>Alphaproteobacteria</taxon>
        <taxon>Rhodobacterales</taxon>
        <taxon>Paracoccaceae</taxon>
        <taxon>Albidovulum</taxon>
    </lineage>
</organism>
<dbReference type="PANTHER" id="PTHR35519:SF2">
    <property type="entry name" value="PH DOMAIN PROTEIN"/>
    <property type="match status" value="1"/>
</dbReference>
<accession>A0A2S5JI79</accession>
<dbReference type="OrthoDB" id="513552at2"/>
<dbReference type="Pfam" id="PF13430">
    <property type="entry name" value="DUF4112"/>
    <property type="match status" value="1"/>
</dbReference>
<evidence type="ECO:0000313" key="2">
    <source>
        <dbReference type="Proteomes" id="UP000239736"/>
    </source>
</evidence>
<keyword evidence="2" id="KW-1185">Reference proteome</keyword>
<dbReference type="EMBL" id="PRDS01000003">
    <property type="protein sequence ID" value="PPB81173.1"/>
    <property type="molecule type" value="Genomic_DNA"/>
</dbReference>
<protein>
    <submittedName>
        <fullName evidence="1">Uncharacterized protein DUF4112</fullName>
    </submittedName>
</protein>
<dbReference type="InterPro" id="IPR025187">
    <property type="entry name" value="DUF4112"/>
</dbReference>
<gene>
    <name evidence="1" type="ORF">LV82_01215</name>
</gene>
<sequence>MSDAKTQAPMQEPGHDRALIRARRLARLLDARLGIPGTRLRFGLDSILGLVPGLGDVATLAAGAYILHAGWRLGVPWPGLARMAGNLALDAVVGSVPLLGDVFDFAFKANLRNVAVIERHLAQCSGLDARGPRPGAMGYSSSD</sequence>
<dbReference type="Proteomes" id="UP000239736">
    <property type="component" value="Unassembled WGS sequence"/>
</dbReference>
<evidence type="ECO:0000313" key="1">
    <source>
        <dbReference type="EMBL" id="PPB81173.1"/>
    </source>
</evidence>
<comment type="caution">
    <text evidence="1">The sequence shown here is derived from an EMBL/GenBank/DDBJ whole genome shotgun (WGS) entry which is preliminary data.</text>
</comment>
<name>A0A2S5JI79_9RHOB</name>
<dbReference type="AlphaFoldDB" id="A0A2S5JI79"/>
<reference evidence="1 2" key="1">
    <citation type="submission" date="2018-01" db="EMBL/GenBank/DDBJ databases">
        <title>Genomic Encyclopedia of Archaeal and Bacterial Type Strains, Phase II (KMG-II): from individual species to whole genera.</title>
        <authorList>
            <person name="Goeker M."/>
        </authorList>
    </citation>
    <scope>NUCLEOTIDE SEQUENCE [LARGE SCALE GENOMIC DNA]</scope>
    <source>
        <strain evidence="1 2">DSM 12048</strain>
    </source>
</reference>
<dbReference type="PANTHER" id="PTHR35519">
    <property type="entry name" value="MEMBRANE PROTEINS"/>
    <property type="match status" value="1"/>
</dbReference>
<dbReference type="RefSeq" id="WP_104069988.1">
    <property type="nucleotide sequence ID" value="NZ_PRDS01000003.1"/>
</dbReference>